<dbReference type="InterPro" id="IPR046496">
    <property type="entry name" value="DUF6589"/>
</dbReference>
<organism evidence="3 4">
    <name type="scientific">Lentinus brumalis</name>
    <dbReference type="NCBI Taxonomy" id="2498619"/>
    <lineage>
        <taxon>Eukaryota</taxon>
        <taxon>Fungi</taxon>
        <taxon>Dikarya</taxon>
        <taxon>Basidiomycota</taxon>
        <taxon>Agaricomycotina</taxon>
        <taxon>Agaricomycetes</taxon>
        <taxon>Polyporales</taxon>
        <taxon>Polyporaceae</taxon>
        <taxon>Lentinus</taxon>
    </lineage>
</organism>
<proteinExistence type="predicted"/>
<sequence>MAKAREKRARTVAQKNTERDDCRRAELLANIQANLEAEEKAEAEIAAAKEQCFLGVLELLDKGGYTWGDLVEWLSRPSSGCKSVRWHGFFKNGSQVSRVLDLWAWKNPPTVRHRVQKWAVTCACKVVNKEGDLVTESGILQSQDLPIDDSFLISFDISSIHSRLRDMCPYMNQLMRAFGTTRRQELEACKPCQSDAAQELAQRVGTSMTVLLGERSQNNSLTKHVVGLYLYITGVQRQLIAVLSKFGLSSSYQTIAGSLTARDIEGRTEGVQTERDAIGDAIEDDARASTTEAPIPTSPALPPGAGLLRRICEACRLTARRVARTYVCGHVYDNINMMFRVAEQIVGRKDTQENGTCATIFPLFDARKEDMRTSDLLASLDRAPPLAIGDILHDPDEAKAFRESLEHALLRDLVDHCASLTRFRREVEACLPGRDDQIPLHQTDIYPLPAMQIDESSITGNAQVMDAMFRELGFDPGSEEFAATVRPVFGDQLSISRLRSLINNRAGHESPANSYAYAIFGPGLFHHQMALTHGIMETHFGDSEGALRNPTSLAFFNTVVDRKPIVVTSLPPYRQCRDLIFIILSAALPLCLHEVSGAEDFDEYTANVTFDELRSHISRTYDLLWSPRVVTVLRRARADELAERVRAHADEPDYDPLTDTEKLKSGDMVFENMALLLRDALIAREFTDAIKGGYSGRIVSCLKVLTLMYRGSGRVKYAHELLHLVHNLVHVWPKPIRDVVLKNWLVNPTGRPNSWVPVDLMQEHNNFWTKASHMRCNASWHWLKIVSPCISLFRKIALQMNARFGARLGNKHSTPGLERDIASLQNSMRTNSVFQKTPGRILRGVKNGEVPNVIASGLKQLYGPLAEYNKMFTRLQRRRRETPLGPLEATPESSLPVAAPDVEQSAIGPSIATVRHLEDTHTTGILMLAIFIDRF</sequence>
<evidence type="ECO:0000313" key="3">
    <source>
        <dbReference type="EMBL" id="RDX50743.1"/>
    </source>
</evidence>
<protein>
    <recommendedName>
        <fullName evidence="2">DUF6589 domain-containing protein</fullName>
    </recommendedName>
</protein>
<feature type="coiled-coil region" evidence="1">
    <location>
        <begin position="24"/>
        <end position="51"/>
    </location>
</feature>
<dbReference type="AlphaFoldDB" id="A0A371DE05"/>
<accession>A0A371DE05</accession>
<gene>
    <name evidence="3" type="ORF">OH76DRAFT_1348447</name>
</gene>
<dbReference type="EMBL" id="KZ857398">
    <property type="protein sequence ID" value="RDX50743.1"/>
    <property type="molecule type" value="Genomic_DNA"/>
</dbReference>
<evidence type="ECO:0000259" key="2">
    <source>
        <dbReference type="Pfam" id="PF20231"/>
    </source>
</evidence>
<name>A0A371DE05_9APHY</name>
<evidence type="ECO:0000313" key="4">
    <source>
        <dbReference type="Proteomes" id="UP000256964"/>
    </source>
</evidence>
<reference evidence="3 4" key="1">
    <citation type="journal article" date="2018" name="Biotechnol. Biofuels">
        <title>Integrative visual omics of the white-rot fungus Polyporus brumalis exposes the biotechnological potential of its oxidative enzymes for delignifying raw plant biomass.</title>
        <authorList>
            <person name="Miyauchi S."/>
            <person name="Rancon A."/>
            <person name="Drula E."/>
            <person name="Hage H."/>
            <person name="Chaduli D."/>
            <person name="Favel A."/>
            <person name="Grisel S."/>
            <person name="Henrissat B."/>
            <person name="Herpoel-Gimbert I."/>
            <person name="Ruiz-Duenas F.J."/>
            <person name="Chevret D."/>
            <person name="Hainaut M."/>
            <person name="Lin J."/>
            <person name="Wang M."/>
            <person name="Pangilinan J."/>
            <person name="Lipzen A."/>
            <person name="Lesage-Meessen L."/>
            <person name="Navarro D."/>
            <person name="Riley R."/>
            <person name="Grigoriev I.V."/>
            <person name="Zhou S."/>
            <person name="Raouche S."/>
            <person name="Rosso M.N."/>
        </authorList>
    </citation>
    <scope>NUCLEOTIDE SEQUENCE [LARGE SCALE GENOMIC DNA]</scope>
    <source>
        <strain evidence="3 4">BRFM 1820</strain>
    </source>
</reference>
<dbReference type="OrthoDB" id="2803256at2759"/>
<dbReference type="Pfam" id="PF20231">
    <property type="entry name" value="DUF6589"/>
    <property type="match status" value="1"/>
</dbReference>
<keyword evidence="1" id="KW-0175">Coiled coil</keyword>
<feature type="domain" description="DUF6589" evidence="2">
    <location>
        <begin position="381"/>
        <end position="812"/>
    </location>
</feature>
<keyword evidence="4" id="KW-1185">Reference proteome</keyword>
<dbReference type="STRING" id="139420.A0A371DE05"/>
<evidence type="ECO:0000256" key="1">
    <source>
        <dbReference type="SAM" id="Coils"/>
    </source>
</evidence>
<dbReference type="Proteomes" id="UP000256964">
    <property type="component" value="Unassembled WGS sequence"/>
</dbReference>